<feature type="coiled-coil region" evidence="1">
    <location>
        <begin position="43"/>
        <end position="82"/>
    </location>
</feature>
<dbReference type="AlphaFoldDB" id="A0A6I2R0W7"/>
<proteinExistence type="predicted"/>
<evidence type="ECO:0000313" key="3">
    <source>
        <dbReference type="Proteomes" id="UP000434475"/>
    </source>
</evidence>
<evidence type="ECO:0000313" key="2">
    <source>
        <dbReference type="EMBL" id="MSB19073.1"/>
    </source>
</evidence>
<accession>A0A6I2R0W7</accession>
<sequence length="151" mass="17433">MSLKEMLLGGGGLLIVLLTMVEIAPIKFNPWSALAKGIGRAINAEMLNELKAVKSELADHIRKDDERNADEHRARILRFNNELLRDIPHTKEEFVDVLADIDFYERYCRDHEDYRNNRAVHAIANISRVYDERLQKHDFLSSASNERDGED</sequence>
<protein>
    <submittedName>
        <fullName evidence="2">Uncharacterized protein</fullName>
    </submittedName>
</protein>
<comment type="caution">
    <text evidence="2">The sequence shown here is derived from an EMBL/GenBank/DDBJ whole genome shotgun (WGS) entry which is preliminary data.</text>
</comment>
<name>A0A6I2R0W7_FLAPL</name>
<reference evidence="2 3" key="1">
    <citation type="journal article" date="2019" name="Nat. Med.">
        <title>A library of human gut bacterial isolates paired with longitudinal multiomics data enables mechanistic microbiome research.</title>
        <authorList>
            <person name="Poyet M."/>
            <person name="Groussin M."/>
            <person name="Gibbons S.M."/>
            <person name="Avila-Pacheco J."/>
            <person name="Jiang X."/>
            <person name="Kearney S.M."/>
            <person name="Perrotta A.R."/>
            <person name="Berdy B."/>
            <person name="Zhao S."/>
            <person name="Lieberman T.D."/>
            <person name="Swanson P.K."/>
            <person name="Smith M."/>
            <person name="Roesemann S."/>
            <person name="Alexander J.E."/>
            <person name="Rich S.A."/>
            <person name="Livny J."/>
            <person name="Vlamakis H."/>
            <person name="Clish C."/>
            <person name="Bullock K."/>
            <person name="Deik A."/>
            <person name="Scott J."/>
            <person name="Pierce K.A."/>
            <person name="Xavier R.J."/>
            <person name="Alm E.J."/>
        </authorList>
    </citation>
    <scope>NUCLEOTIDE SEQUENCE [LARGE SCALE GENOMIC DNA]</scope>
    <source>
        <strain evidence="2 3">BIOML-A2</strain>
    </source>
</reference>
<dbReference type="RefSeq" id="WP_172697434.1">
    <property type="nucleotide sequence ID" value="NZ_WKPR01000004.1"/>
</dbReference>
<dbReference type="Proteomes" id="UP000434475">
    <property type="component" value="Unassembled WGS sequence"/>
</dbReference>
<dbReference type="EMBL" id="WKPR01000004">
    <property type="protein sequence ID" value="MSB19073.1"/>
    <property type="molecule type" value="Genomic_DNA"/>
</dbReference>
<organism evidence="2 3">
    <name type="scientific">Flavonifractor plautii</name>
    <name type="common">Fusobacterium plautii</name>
    <dbReference type="NCBI Taxonomy" id="292800"/>
    <lineage>
        <taxon>Bacteria</taxon>
        <taxon>Bacillati</taxon>
        <taxon>Bacillota</taxon>
        <taxon>Clostridia</taxon>
        <taxon>Eubacteriales</taxon>
        <taxon>Oscillospiraceae</taxon>
        <taxon>Flavonifractor</taxon>
    </lineage>
</organism>
<gene>
    <name evidence="2" type="ORF">GKE97_06020</name>
</gene>
<keyword evidence="1" id="KW-0175">Coiled coil</keyword>
<evidence type="ECO:0000256" key="1">
    <source>
        <dbReference type="SAM" id="Coils"/>
    </source>
</evidence>